<feature type="region of interest" description="Disordered" evidence="1">
    <location>
        <begin position="29"/>
        <end position="62"/>
    </location>
</feature>
<feature type="signal peptide" evidence="2">
    <location>
        <begin position="1"/>
        <end position="22"/>
    </location>
</feature>
<dbReference type="Proteomes" id="UP000236379">
    <property type="component" value="Unassembled WGS sequence"/>
</dbReference>
<evidence type="ECO:0000313" key="3">
    <source>
        <dbReference type="EMBL" id="PNY82530.1"/>
    </source>
</evidence>
<reference evidence="3 4" key="1">
    <citation type="submission" date="2018-01" db="EMBL/GenBank/DDBJ databases">
        <title>Deinococcus koreensis sp. nov., a radiation-resistant bacterium isolated from river water.</title>
        <authorList>
            <person name="Choi A."/>
        </authorList>
    </citation>
    <scope>NUCLEOTIDE SEQUENCE [LARGE SCALE GENOMIC DNA]</scope>
    <source>
        <strain evidence="3 4">SJW1-2</strain>
    </source>
</reference>
<keyword evidence="4" id="KW-1185">Reference proteome</keyword>
<name>A0A2K3V167_9DEIO</name>
<sequence length="192" mass="19952">MILRSALHRGLTCAALALPALAQATASLPEIPPVPPQTGTPGEIAPTPIPAPGKPAPAKPAPAPVPLADVAANLFTPRSVTGPLKLTFTIRNTGTRTLVFGARRDNAQNCAVAPLLRVVRVGTGEVVYPTPGAKRLCTQDFIVKSAPVKGNASYSRELTLPVGEYMLESWFAGLANGVPVKLPAPAMRVTVK</sequence>
<dbReference type="OrthoDB" id="71397at2"/>
<feature type="compositionally biased region" description="Pro residues" evidence="1">
    <location>
        <begin position="47"/>
        <end position="62"/>
    </location>
</feature>
<proteinExistence type="predicted"/>
<dbReference type="AlphaFoldDB" id="A0A2K3V167"/>
<feature type="chain" id="PRO_5014413804" description="Intracellular proteinase inhibitor BsuPI domain-containing protein" evidence="2">
    <location>
        <begin position="23"/>
        <end position="192"/>
    </location>
</feature>
<dbReference type="EMBL" id="PPPD01000001">
    <property type="protein sequence ID" value="PNY82530.1"/>
    <property type="molecule type" value="Genomic_DNA"/>
</dbReference>
<gene>
    <name evidence="3" type="ORF">CVO96_15290</name>
</gene>
<evidence type="ECO:0000256" key="2">
    <source>
        <dbReference type="SAM" id="SignalP"/>
    </source>
</evidence>
<evidence type="ECO:0008006" key="5">
    <source>
        <dbReference type="Google" id="ProtNLM"/>
    </source>
</evidence>
<keyword evidence="2" id="KW-0732">Signal</keyword>
<organism evidence="3 4">
    <name type="scientific">Deinococcus koreensis</name>
    <dbReference type="NCBI Taxonomy" id="2054903"/>
    <lineage>
        <taxon>Bacteria</taxon>
        <taxon>Thermotogati</taxon>
        <taxon>Deinococcota</taxon>
        <taxon>Deinococci</taxon>
        <taxon>Deinococcales</taxon>
        <taxon>Deinococcaceae</taxon>
        <taxon>Deinococcus</taxon>
    </lineage>
</organism>
<comment type="caution">
    <text evidence="3">The sequence shown here is derived from an EMBL/GenBank/DDBJ whole genome shotgun (WGS) entry which is preliminary data.</text>
</comment>
<protein>
    <recommendedName>
        <fullName evidence="5">Intracellular proteinase inhibitor BsuPI domain-containing protein</fullName>
    </recommendedName>
</protein>
<accession>A0A2K3V167</accession>
<dbReference type="RefSeq" id="WP_103312962.1">
    <property type="nucleotide sequence ID" value="NZ_PPPD01000001.1"/>
</dbReference>
<evidence type="ECO:0000256" key="1">
    <source>
        <dbReference type="SAM" id="MobiDB-lite"/>
    </source>
</evidence>
<evidence type="ECO:0000313" key="4">
    <source>
        <dbReference type="Proteomes" id="UP000236379"/>
    </source>
</evidence>